<reference evidence="1" key="1">
    <citation type="journal article" date="2021" name="Environ. Microbiol.">
        <title>Gene family expansions and transcriptome signatures uncover fungal adaptations to wood decay.</title>
        <authorList>
            <person name="Hage H."/>
            <person name="Miyauchi S."/>
            <person name="Viragh M."/>
            <person name="Drula E."/>
            <person name="Min B."/>
            <person name="Chaduli D."/>
            <person name="Navarro D."/>
            <person name="Favel A."/>
            <person name="Norest M."/>
            <person name="Lesage-Meessen L."/>
            <person name="Balint B."/>
            <person name="Merenyi Z."/>
            <person name="de Eugenio L."/>
            <person name="Morin E."/>
            <person name="Martinez A.T."/>
            <person name="Baldrian P."/>
            <person name="Stursova M."/>
            <person name="Martinez M.J."/>
            <person name="Novotny C."/>
            <person name="Magnuson J.K."/>
            <person name="Spatafora J.W."/>
            <person name="Maurice S."/>
            <person name="Pangilinan J."/>
            <person name="Andreopoulos W."/>
            <person name="LaButti K."/>
            <person name="Hundley H."/>
            <person name="Na H."/>
            <person name="Kuo A."/>
            <person name="Barry K."/>
            <person name="Lipzen A."/>
            <person name="Henrissat B."/>
            <person name="Riley R."/>
            <person name="Ahrendt S."/>
            <person name="Nagy L.G."/>
            <person name="Grigoriev I.V."/>
            <person name="Martin F."/>
            <person name="Rosso M.N."/>
        </authorList>
    </citation>
    <scope>NUCLEOTIDE SEQUENCE</scope>
    <source>
        <strain evidence="1">CBS 384.51</strain>
    </source>
</reference>
<evidence type="ECO:0000313" key="1">
    <source>
        <dbReference type="EMBL" id="KAI0092719.1"/>
    </source>
</evidence>
<name>A0ACB8UEM8_9APHY</name>
<accession>A0ACB8UEM8</accession>
<dbReference type="Proteomes" id="UP001055072">
    <property type="component" value="Unassembled WGS sequence"/>
</dbReference>
<evidence type="ECO:0000313" key="2">
    <source>
        <dbReference type="Proteomes" id="UP001055072"/>
    </source>
</evidence>
<keyword evidence="2" id="KW-1185">Reference proteome</keyword>
<comment type="caution">
    <text evidence="1">The sequence shown here is derived from an EMBL/GenBank/DDBJ whole genome shotgun (WGS) entry which is preliminary data.</text>
</comment>
<organism evidence="1 2">
    <name type="scientific">Irpex rosettiformis</name>
    <dbReference type="NCBI Taxonomy" id="378272"/>
    <lineage>
        <taxon>Eukaryota</taxon>
        <taxon>Fungi</taxon>
        <taxon>Dikarya</taxon>
        <taxon>Basidiomycota</taxon>
        <taxon>Agaricomycotina</taxon>
        <taxon>Agaricomycetes</taxon>
        <taxon>Polyporales</taxon>
        <taxon>Irpicaceae</taxon>
        <taxon>Irpex</taxon>
    </lineage>
</organism>
<dbReference type="EMBL" id="MU274903">
    <property type="protein sequence ID" value="KAI0092719.1"/>
    <property type="molecule type" value="Genomic_DNA"/>
</dbReference>
<proteinExistence type="predicted"/>
<sequence length="588" mass="64232">MVWIPKRTMAECHAIMTAKGMPWEIETRLIKGKVQRVYKNLQPSLRDFWLDIAPQHKEQTYVVCGQERLSYGTAFEQSLKVATVFERVYGIQKGDRVAICARNIPEYLVAWWACHLLGAVAVLVNAWLPLEPLVHCVKTTGAKLLLLDEERANCLHPAADAVRSTGVSSVIVFSNAPATKWSGFERWKDVLSADGGDPRTIVTRDLKMDPEDNATIIFTSGTTGLPKGVLSTQRQYLTNLRNAAVAAVRSILRKGGNLPPPYNGPQRGLLLSVPFFHVTGSTSLMMLASSQGSKLVLMRKWEPKEAARLIKAENVRIAGGVPSMVSDLLDVVGPDALDSLLFGGAAAPEQLPGKALAAFPNTISGQGYGMTETNSVAVSIAGEDYAHRPTTVGVPCMVNDVVIMRDGVVQPPGSVGEIWIRGPDVMECYWNDPEATKKTITEDGWIRTGDSGEMDAEGFIYLHDRIKDLIIRGGENIPSVTVENALYHDERVNEVAAVGIPDEKLGEVVAAIVVTKSEHHGKVKESELIELARTKLPYFAVPVMVIVRTEPLDLTPSAKVLKAPLRALARAEWERRKSVTAGKLPAKL</sequence>
<gene>
    <name evidence="1" type="ORF">BDY19DRAFT_501652</name>
</gene>
<protein>
    <submittedName>
        <fullName evidence="1">Uncharacterized protein</fullName>
    </submittedName>
</protein>